<evidence type="ECO:0000313" key="2">
    <source>
        <dbReference type="EMBL" id="ORY61422.1"/>
    </source>
</evidence>
<reference evidence="2 3" key="1">
    <citation type="submission" date="2016-07" db="EMBL/GenBank/DDBJ databases">
        <title>Pervasive Adenine N6-methylation of Active Genes in Fungi.</title>
        <authorList>
            <consortium name="DOE Joint Genome Institute"/>
            <person name="Mondo S.J."/>
            <person name="Dannebaum R.O."/>
            <person name="Kuo R.C."/>
            <person name="Labutti K."/>
            <person name="Haridas S."/>
            <person name="Kuo A."/>
            <person name="Salamov A."/>
            <person name="Ahrendt S.R."/>
            <person name="Lipzen A."/>
            <person name="Sullivan W."/>
            <person name="Andreopoulos W.B."/>
            <person name="Clum A."/>
            <person name="Lindquist E."/>
            <person name="Daum C."/>
            <person name="Ramamoorthy G.K."/>
            <person name="Gryganskyi A."/>
            <person name="Culley D."/>
            <person name="Magnuson J.K."/>
            <person name="James T.Y."/>
            <person name="O'Malley M.A."/>
            <person name="Stajich J.E."/>
            <person name="Spatafora J.W."/>
            <person name="Visel A."/>
            <person name="Grigoriev I.V."/>
        </authorList>
    </citation>
    <scope>NUCLEOTIDE SEQUENCE [LARGE SCALE GENOMIC DNA]</scope>
    <source>
        <strain evidence="2 3">CBS 129021</strain>
    </source>
</reference>
<feature type="region of interest" description="Disordered" evidence="1">
    <location>
        <begin position="1"/>
        <end position="24"/>
    </location>
</feature>
<evidence type="ECO:0000313" key="3">
    <source>
        <dbReference type="Proteomes" id="UP000193689"/>
    </source>
</evidence>
<dbReference type="Proteomes" id="UP000193689">
    <property type="component" value="Unassembled WGS sequence"/>
</dbReference>
<organism evidence="2 3">
    <name type="scientific">Pseudomassariella vexata</name>
    <dbReference type="NCBI Taxonomy" id="1141098"/>
    <lineage>
        <taxon>Eukaryota</taxon>
        <taxon>Fungi</taxon>
        <taxon>Dikarya</taxon>
        <taxon>Ascomycota</taxon>
        <taxon>Pezizomycotina</taxon>
        <taxon>Sordariomycetes</taxon>
        <taxon>Xylariomycetidae</taxon>
        <taxon>Amphisphaeriales</taxon>
        <taxon>Pseudomassariaceae</taxon>
        <taxon>Pseudomassariella</taxon>
    </lineage>
</organism>
<keyword evidence="3" id="KW-1185">Reference proteome</keyword>
<dbReference type="STRING" id="1141098.A0A1Y2DQ57"/>
<dbReference type="AlphaFoldDB" id="A0A1Y2DQ57"/>
<accession>A0A1Y2DQ57</accession>
<proteinExistence type="predicted"/>
<dbReference type="InParanoid" id="A0A1Y2DQ57"/>
<dbReference type="OrthoDB" id="5343383at2759"/>
<protein>
    <submittedName>
        <fullName evidence="2">Uncharacterized protein</fullName>
    </submittedName>
</protein>
<dbReference type="RefSeq" id="XP_040713499.1">
    <property type="nucleotide sequence ID" value="XM_040860686.1"/>
</dbReference>
<name>A0A1Y2DQ57_9PEZI</name>
<evidence type="ECO:0000256" key="1">
    <source>
        <dbReference type="SAM" id="MobiDB-lite"/>
    </source>
</evidence>
<sequence>MSTKTPDPRQLPPDPRLRTPTTSSQDTVVAALVQLYENLPHIEPSHVHRAPSEGWPQITIESVAARGLRKTPEAVELLRHLPYIDGPKRCWIAPYAYPVDYRFVVSNAKGIPFVWELNKSDGEEDMFPPWVVQLTTGDDSGAENFMLDTMDGTVTKYVVTGPVYPDARGRYAKDDPRAWRDEWCDNWTKPVEQLAAEWQEKYRRMQFLGMPGNMYFPGVLNDPGERGGFMWNECEAMKRIYTEHGWPDSYRGDECRQALIHWWKNRE</sequence>
<dbReference type="EMBL" id="MCFJ01000010">
    <property type="protein sequence ID" value="ORY61422.1"/>
    <property type="molecule type" value="Genomic_DNA"/>
</dbReference>
<comment type="caution">
    <text evidence="2">The sequence shown here is derived from an EMBL/GenBank/DDBJ whole genome shotgun (WGS) entry which is preliminary data.</text>
</comment>
<dbReference type="GeneID" id="63776898"/>
<gene>
    <name evidence="2" type="ORF">BCR38DRAFT_440149</name>
</gene>